<dbReference type="InterPro" id="IPR052895">
    <property type="entry name" value="HetReg/Transcr_Mod"/>
</dbReference>
<evidence type="ECO:0000259" key="1">
    <source>
        <dbReference type="Pfam" id="PF06985"/>
    </source>
</evidence>
<dbReference type="InterPro" id="IPR010730">
    <property type="entry name" value="HET"/>
</dbReference>
<feature type="domain" description="Heterokaryon incompatibility" evidence="1">
    <location>
        <begin position="206"/>
        <end position="298"/>
    </location>
</feature>
<dbReference type="EMBL" id="KZ293431">
    <property type="protein sequence ID" value="PBK68643.1"/>
    <property type="molecule type" value="Genomic_DNA"/>
</dbReference>
<accession>A0A2H3BXM6</accession>
<dbReference type="Pfam" id="PF06985">
    <property type="entry name" value="HET"/>
    <property type="match status" value="1"/>
</dbReference>
<protein>
    <recommendedName>
        <fullName evidence="1">Heterokaryon incompatibility domain-containing protein</fullName>
    </recommendedName>
</protein>
<dbReference type="PANTHER" id="PTHR24148">
    <property type="entry name" value="ANKYRIN REPEAT DOMAIN-CONTAINING PROTEIN 39 HOMOLOG-RELATED"/>
    <property type="match status" value="1"/>
</dbReference>
<dbReference type="PANTHER" id="PTHR24148:SF64">
    <property type="entry name" value="HETEROKARYON INCOMPATIBILITY DOMAIN-CONTAINING PROTEIN"/>
    <property type="match status" value="1"/>
</dbReference>
<evidence type="ECO:0000313" key="3">
    <source>
        <dbReference type="Proteomes" id="UP000218334"/>
    </source>
</evidence>
<name>A0A2H3BXM6_9AGAR</name>
<gene>
    <name evidence="2" type="ORF">ARMSODRAFT_1004528</name>
</gene>
<keyword evidence="3" id="KW-1185">Reference proteome</keyword>
<dbReference type="AlphaFoldDB" id="A0A2H3BXM6"/>
<dbReference type="Proteomes" id="UP000218334">
    <property type="component" value="Unassembled WGS sequence"/>
</dbReference>
<organism evidence="2 3">
    <name type="scientific">Armillaria solidipes</name>
    <dbReference type="NCBI Taxonomy" id="1076256"/>
    <lineage>
        <taxon>Eukaryota</taxon>
        <taxon>Fungi</taxon>
        <taxon>Dikarya</taxon>
        <taxon>Basidiomycota</taxon>
        <taxon>Agaricomycotina</taxon>
        <taxon>Agaricomycetes</taxon>
        <taxon>Agaricomycetidae</taxon>
        <taxon>Agaricales</taxon>
        <taxon>Marasmiineae</taxon>
        <taxon>Physalacriaceae</taxon>
        <taxon>Armillaria</taxon>
    </lineage>
</organism>
<sequence length="598" mass="68131">MIGEDALENVGLPSDTGLQLIGSIQEQQVQREESGRMRIRAMKEARKHRTLPQVTISSFTETGQAESSVKIPAQRAYTDRQPIISSSLASTSCASLGITKLLHRLNTTLGTSYTLSTPSMLSQLELCISNDYDFGTALGRLRPRWYSDPTTVQGELCTLEAQDREMRQKAIVDKRILTPSMPPRRVWDLYSNRVVPHWIIRREPWAISHAWMDPKDRVEVQTPINGYEWPVPIPKDASLELIRIEMLHLGAQYVWLDVLCLRQRGGPGERLRMDEWKLDVPTIGQVYHQNQMVVYYYSGLGRPFSLKAGDLESRRCWFNRAWTLQEISENSIFGGDTDSSPLKAVPIDDQGNFEDDVVTRFFEKLGSLKNIAQEVHNVFDALAHMRKRESEGAIDKIAGLAFLLRSKTIPAYYETQSVEDAWTGLANAMREKYRGDMLFSYPGPGDGNRKWRPSWNQILTMELPATGGVYLHEEVTRFHGFDIDRHDGYCIEKGYVRGLAVSDLQRAGRRGEMRVKDDTGRSHTFKIFATHQYPIPEASYTLISGALTDMEDWVVGQRLPDRRFEKVSVFRIIDRNETRRLKVGSSSAQLGDKVLAKR</sequence>
<reference evidence="3" key="1">
    <citation type="journal article" date="2017" name="Nat. Ecol. Evol.">
        <title>Genome expansion and lineage-specific genetic innovations in the forest pathogenic fungi Armillaria.</title>
        <authorList>
            <person name="Sipos G."/>
            <person name="Prasanna A.N."/>
            <person name="Walter M.C."/>
            <person name="O'Connor E."/>
            <person name="Balint B."/>
            <person name="Krizsan K."/>
            <person name="Kiss B."/>
            <person name="Hess J."/>
            <person name="Varga T."/>
            <person name="Slot J."/>
            <person name="Riley R."/>
            <person name="Boka B."/>
            <person name="Rigling D."/>
            <person name="Barry K."/>
            <person name="Lee J."/>
            <person name="Mihaltcheva S."/>
            <person name="LaButti K."/>
            <person name="Lipzen A."/>
            <person name="Waldron R."/>
            <person name="Moloney N.M."/>
            <person name="Sperisen C."/>
            <person name="Kredics L."/>
            <person name="Vagvoelgyi C."/>
            <person name="Patrignani A."/>
            <person name="Fitzpatrick D."/>
            <person name="Nagy I."/>
            <person name="Doyle S."/>
            <person name="Anderson J.B."/>
            <person name="Grigoriev I.V."/>
            <person name="Gueldener U."/>
            <person name="Muensterkoetter M."/>
            <person name="Nagy L.G."/>
        </authorList>
    </citation>
    <scope>NUCLEOTIDE SEQUENCE [LARGE SCALE GENOMIC DNA]</scope>
    <source>
        <strain evidence="3">28-4</strain>
    </source>
</reference>
<evidence type="ECO:0000313" key="2">
    <source>
        <dbReference type="EMBL" id="PBK68643.1"/>
    </source>
</evidence>
<proteinExistence type="predicted"/>